<proteinExistence type="predicted"/>
<dbReference type="Proteomes" id="UP001595993">
    <property type="component" value="Unassembled WGS sequence"/>
</dbReference>
<sequence>MGMADQFKDKADAHEERAPAEGGAKKEASQRSSAAKGKPTEEPRERSTEEAMQDAEDKFRQDYDI</sequence>
<dbReference type="RefSeq" id="WP_215098453.1">
    <property type="nucleotide sequence ID" value="NZ_JBHSFE010000011.1"/>
</dbReference>
<gene>
    <name evidence="2" type="ORF">ACFO9E_14320</name>
</gene>
<feature type="compositionally biased region" description="Basic and acidic residues" evidence="1">
    <location>
        <begin position="38"/>
        <end position="65"/>
    </location>
</feature>
<reference evidence="3" key="1">
    <citation type="journal article" date="2019" name="Int. J. Syst. Evol. Microbiol.">
        <title>The Global Catalogue of Microorganisms (GCM) 10K type strain sequencing project: providing services to taxonomists for standard genome sequencing and annotation.</title>
        <authorList>
            <consortium name="The Broad Institute Genomics Platform"/>
            <consortium name="The Broad Institute Genome Sequencing Center for Infectious Disease"/>
            <person name="Wu L."/>
            <person name="Ma J."/>
        </authorList>
    </citation>
    <scope>NUCLEOTIDE SEQUENCE [LARGE SCALE GENOMIC DNA]</scope>
    <source>
        <strain evidence="3">CGMCC 4.7139</strain>
    </source>
</reference>
<evidence type="ECO:0000313" key="3">
    <source>
        <dbReference type="Proteomes" id="UP001595993"/>
    </source>
</evidence>
<accession>A0ABV9G3U0</accession>
<evidence type="ECO:0000313" key="2">
    <source>
        <dbReference type="EMBL" id="MFC4608981.1"/>
    </source>
</evidence>
<feature type="region of interest" description="Disordered" evidence="1">
    <location>
        <begin position="1"/>
        <end position="65"/>
    </location>
</feature>
<protein>
    <submittedName>
        <fullName evidence="2">Uncharacterized protein</fullName>
    </submittedName>
</protein>
<name>A0ABV9G3U0_9ACTN</name>
<comment type="caution">
    <text evidence="2">The sequence shown here is derived from an EMBL/GenBank/DDBJ whole genome shotgun (WGS) entry which is preliminary data.</text>
</comment>
<organism evidence="2 3">
    <name type="scientific">Streptomyces maoxianensis</name>
    <dbReference type="NCBI Taxonomy" id="1459942"/>
    <lineage>
        <taxon>Bacteria</taxon>
        <taxon>Bacillati</taxon>
        <taxon>Actinomycetota</taxon>
        <taxon>Actinomycetes</taxon>
        <taxon>Kitasatosporales</taxon>
        <taxon>Streptomycetaceae</taxon>
        <taxon>Streptomyces</taxon>
    </lineage>
</organism>
<evidence type="ECO:0000256" key="1">
    <source>
        <dbReference type="SAM" id="MobiDB-lite"/>
    </source>
</evidence>
<keyword evidence="3" id="KW-1185">Reference proteome</keyword>
<dbReference type="EMBL" id="JBHSFE010000011">
    <property type="protein sequence ID" value="MFC4608981.1"/>
    <property type="molecule type" value="Genomic_DNA"/>
</dbReference>
<feature type="compositionally biased region" description="Basic and acidic residues" evidence="1">
    <location>
        <begin position="1"/>
        <end position="29"/>
    </location>
</feature>